<sequence length="382" mass="42156">MKFTINRNALTTQLANVSRAIPSKATIQILTGLKLSVSNEGITLIGSDSDISIESFLPIDDETLNLNIEETGHVVLPARLFNEIVKKLPLENVTIEMNENFSVTVTSGKAMFNIVGIDGDAYPHLPEIEADKRITLPTASFKQMINQTIFAASNQESRPVLTGIHLQATSNYLTAIATDSHRLSKREIPVDINETQLNFDAITIPKKTMTELTRIIEDDQTLFMIVAQQQVIFIADNLTIYSRLLEGNYPETSRLIPTSHQTEMVVNANEFHQAIDRAALMSHEGKNNVVQLTVDNAVVELSVSGNEAGHVAEIINTKTAGGDDLKISFNPDYMKDALKSFGDIAVKVEFQSAVRPLLISAETESEIPHNQLLQLLTPVRTH</sequence>
<dbReference type="Gene3D" id="3.10.150.10">
    <property type="entry name" value="DNA Polymerase III, subunit A, domain 2"/>
    <property type="match status" value="1"/>
</dbReference>
<dbReference type="GO" id="GO:0008408">
    <property type="term" value="F:3'-5' exonuclease activity"/>
    <property type="evidence" value="ECO:0007669"/>
    <property type="project" value="InterPro"/>
</dbReference>
<dbReference type="Gene3D" id="3.70.10.10">
    <property type="match status" value="1"/>
</dbReference>
<dbReference type="InterPro" id="IPR022635">
    <property type="entry name" value="DNA_polIII_beta_C"/>
</dbReference>
<accession>A0A6I2GDW8</accession>
<keyword evidence="6 10" id="KW-0548">Nucleotidyltransferase</keyword>
<dbReference type="Pfam" id="PF00712">
    <property type="entry name" value="DNA_pol3_beta"/>
    <property type="match status" value="1"/>
</dbReference>
<dbReference type="GO" id="GO:0003887">
    <property type="term" value="F:DNA-directed DNA polymerase activity"/>
    <property type="evidence" value="ECO:0007669"/>
    <property type="project" value="UniProtKB-UniRule"/>
</dbReference>
<dbReference type="GO" id="GO:0009360">
    <property type="term" value="C:DNA polymerase III complex"/>
    <property type="evidence" value="ECO:0007669"/>
    <property type="project" value="InterPro"/>
</dbReference>
<feature type="domain" description="DNA polymerase III beta sliding clamp N-terminal" evidence="11">
    <location>
        <begin position="1"/>
        <end position="126"/>
    </location>
</feature>
<dbReference type="AlphaFoldDB" id="A0A6I2GDW8"/>
<proteinExistence type="inferred from homology"/>
<evidence type="ECO:0000256" key="10">
    <source>
        <dbReference type="PIRNR" id="PIRNR000804"/>
    </source>
</evidence>
<comment type="subcellular location">
    <subcellularLocation>
        <location evidence="1 10">Cytoplasm</location>
    </subcellularLocation>
</comment>
<dbReference type="EMBL" id="WJQT01000016">
    <property type="protein sequence ID" value="MRJ47955.1"/>
    <property type="molecule type" value="Genomic_DNA"/>
</dbReference>
<evidence type="ECO:0000313" key="15">
    <source>
        <dbReference type="EMBL" id="MRI86030.1"/>
    </source>
</evidence>
<dbReference type="NCBIfam" id="TIGR00663">
    <property type="entry name" value="dnan"/>
    <property type="match status" value="1"/>
</dbReference>
<dbReference type="PANTHER" id="PTHR30478">
    <property type="entry name" value="DNA POLYMERASE III SUBUNIT BETA"/>
    <property type="match status" value="1"/>
</dbReference>
<evidence type="ECO:0000256" key="8">
    <source>
        <dbReference type="ARBA" id="ARBA00022932"/>
    </source>
</evidence>
<dbReference type="GO" id="GO:0003677">
    <property type="term" value="F:DNA binding"/>
    <property type="evidence" value="ECO:0007669"/>
    <property type="project" value="UniProtKB-UniRule"/>
</dbReference>
<keyword evidence="8 10" id="KW-0239">DNA-directed DNA polymerase</keyword>
<evidence type="ECO:0000256" key="5">
    <source>
        <dbReference type="ARBA" id="ARBA00022679"/>
    </source>
</evidence>
<dbReference type="RefSeq" id="WP_153833017.1">
    <property type="nucleotide sequence ID" value="NZ_WJQR01000005.1"/>
</dbReference>
<evidence type="ECO:0000256" key="2">
    <source>
        <dbReference type="ARBA" id="ARBA00010752"/>
    </source>
</evidence>
<dbReference type="EMBL" id="WJQR01000005">
    <property type="protein sequence ID" value="MRI81736.1"/>
    <property type="molecule type" value="Genomic_DNA"/>
</dbReference>
<feature type="domain" description="DNA polymerase III beta sliding clamp central" evidence="12">
    <location>
        <begin position="135"/>
        <end position="251"/>
    </location>
</feature>
<evidence type="ECO:0000313" key="16">
    <source>
        <dbReference type="EMBL" id="MRJ47955.1"/>
    </source>
</evidence>
<dbReference type="Pfam" id="PF02767">
    <property type="entry name" value="DNA_pol3_beta_2"/>
    <property type="match status" value="1"/>
</dbReference>
<evidence type="ECO:0000259" key="13">
    <source>
        <dbReference type="Pfam" id="PF02768"/>
    </source>
</evidence>
<evidence type="ECO:0000256" key="9">
    <source>
        <dbReference type="ARBA" id="ARBA00023125"/>
    </source>
</evidence>
<evidence type="ECO:0000313" key="17">
    <source>
        <dbReference type="Proteomes" id="UP000430975"/>
    </source>
</evidence>
<name>A0A6I2GDW8_9LACT</name>
<comment type="function">
    <text evidence="10">Confers DNA tethering and processivity to DNA polymerases and other proteins. Acts as a clamp, forming a ring around DNA (a reaction catalyzed by the clamp-loading complex) which diffuses in an ATP-independent manner freely and bidirectionally along dsDNA. Initially characterized for its ability to contact the catalytic subunit of DNA polymerase III (Pol III), a complex, multichain enzyme responsible for most of the replicative synthesis in bacteria; Pol III exhibits 3'-5' exonuclease proofreading activity. The beta chain is required for initiation of replication as well as for processivity of DNA replication.</text>
</comment>
<comment type="subunit">
    <text evidence="10">Forms a ring-shaped head-to-tail homodimer around DNA.</text>
</comment>
<dbReference type="InterPro" id="IPR022634">
    <property type="entry name" value="DNA_polIII_beta_N"/>
</dbReference>
<dbReference type="Proteomes" id="UP000469870">
    <property type="component" value="Unassembled WGS sequence"/>
</dbReference>
<feature type="domain" description="DNA polymerase III beta sliding clamp C-terminal" evidence="13">
    <location>
        <begin position="254"/>
        <end position="367"/>
    </location>
</feature>
<reference evidence="17 19" key="2">
    <citation type="submission" date="2019-11" db="EMBL/GenBank/DDBJ databases">
        <title>Characterisation of Fundicoccus ignavus gen. nov. sp. nov., a novel genus of the family Aerococcaceae isolated from bulk tank milk.</title>
        <authorList>
            <person name="Siebert A."/>
            <person name="Huptas C."/>
            <person name="Wenning M."/>
            <person name="Scherer S."/>
            <person name="Doll E.V."/>
        </authorList>
    </citation>
    <scope>NUCLEOTIDE SEQUENCE [LARGE SCALE GENOMIC DNA]</scope>
    <source>
        <strain evidence="14 19">DSM 109653</strain>
        <strain evidence="15 17">WS4759</strain>
    </source>
</reference>
<evidence type="ECO:0000313" key="14">
    <source>
        <dbReference type="EMBL" id="MRI81736.1"/>
    </source>
</evidence>
<evidence type="ECO:0000256" key="6">
    <source>
        <dbReference type="ARBA" id="ARBA00022695"/>
    </source>
</evidence>
<evidence type="ECO:0000259" key="12">
    <source>
        <dbReference type="Pfam" id="PF02767"/>
    </source>
</evidence>
<dbReference type="EMBL" id="WJQS01000008">
    <property type="protein sequence ID" value="MRI86030.1"/>
    <property type="molecule type" value="Genomic_DNA"/>
</dbReference>
<protein>
    <recommendedName>
        <fullName evidence="3 10">Beta sliding clamp</fullName>
    </recommendedName>
</protein>
<evidence type="ECO:0000256" key="7">
    <source>
        <dbReference type="ARBA" id="ARBA00022705"/>
    </source>
</evidence>
<evidence type="ECO:0000259" key="11">
    <source>
        <dbReference type="Pfam" id="PF00712"/>
    </source>
</evidence>
<dbReference type="InterPro" id="IPR046938">
    <property type="entry name" value="DNA_clamp_sf"/>
</dbReference>
<dbReference type="Proteomes" id="UP000430975">
    <property type="component" value="Unassembled WGS sequence"/>
</dbReference>
<evidence type="ECO:0000256" key="1">
    <source>
        <dbReference type="ARBA" id="ARBA00004496"/>
    </source>
</evidence>
<dbReference type="InterPro" id="IPR001001">
    <property type="entry name" value="DNA_polIII_beta"/>
</dbReference>
<dbReference type="InterPro" id="IPR022637">
    <property type="entry name" value="DNA_polIII_beta_cen"/>
</dbReference>
<dbReference type="Pfam" id="PF02768">
    <property type="entry name" value="DNA_pol3_beta_3"/>
    <property type="match status" value="1"/>
</dbReference>
<dbReference type="SUPFAM" id="SSF55979">
    <property type="entry name" value="DNA clamp"/>
    <property type="match status" value="3"/>
</dbReference>
<dbReference type="PIRSF" id="PIRSF000804">
    <property type="entry name" value="DNA_pol_III_b"/>
    <property type="match status" value="1"/>
</dbReference>
<dbReference type="Proteomes" id="UP000440066">
    <property type="component" value="Unassembled WGS sequence"/>
</dbReference>
<dbReference type="CDD" id="cd00140">
    <property type="entry name" value="beta_clamp"/>
    <property type="match status" value="1"/>
</dbReference>
<evidence type="ECO:0000256" key="4">
    <source>
        <dbReference type="ARBA" id="ARBA00022490"/>
    </source>
</evidence>
<comment type="similarity">
    <text evidence="2 10">Belongs to the beta sliding clamp family.</text>
</comment>
<gene>
    <name evidence="15" type="primary">dnaN</name>
    <name evidence="16" type="ORF">GF867_10305</name>
    <name evidence="15" type="ORF">GIY09_09160</name>
    <name evidence="14" type="ORF">GIY11_06870</name>
</gene>
<evidence type="ECO:0000313" key="18">
    <source>
        <dbReference type="Proteomes" id="UP000440066"/>
    </source>
</evidence>
<keyword evidence="17" id="KW-1185">Reference proteome</keyword>
<keyword evidence="5 10" id="KW-0808">Transferase</keyword>
<comment type="caution">
    <text evidence="15">The sequence shown here is derived from an EMBL/GenBank/DDBJ whole genome shotgun (WGS) entry which is preliminary data.</text>
</comment>
<dbReference type="GO" id="GO:0005737">
    <property type="term" value="C:cytoplasm"/>
    <property type="evidence" value="ECO:0007669"/>
    <property type="project" value="UniProtKB-SubCell"/>
</dbReference>
<keyword evidence="4 10" id="KW-0963">Cytoplasm</keyword>
<dbReference type="SMART" id="SM00480">
    <property type="entry name" value="POL3Bc"/>
    <property type="match status" value="1"/>
</dbReference>
<dbReference type="PANTHER" id="PTHR30478:SF0">
    <property type="entry name" value="BETA SLIDING CLAMP"/>
    <property type="match status" value="1"/>
</dbReference>
<keyword evidence="7 10" id="KW-0235">DNA replication</keyword>
<keyword evidence="9" id="KW-0238">DNA-binding</keyword>
<organism evidence="15 17">
    <name type="scientific">Fundicoccus ignavus</name>
    <dbReference type="NCBI Taxonomy" id="2664442"/>
    <lineage>
        <taxon>Bacteria</taxon>
        <taxon>Bacillati</taxon>
        <taxon>Bacillota</taxon>
        <taxon>Bacilli</taxon>
        <taxon>Lactobacillales</taxon>
        <taxon>Aerococcaceae</taxon>
        <taxon>Fundicoccus</taxon>
    </lineage>
</organism>
<reference evidence="16 18" key="1">
    <citation type="submission" date="2019-11" db="EMBL/GenBank/DDBJ databases">
        <title>Characterisation of Fundicoccus ignavus gen. nov. sp. nov., a novel genus of the family Aerococcaceae from bulk tank milk.</title>
        <authorList>
            <person name="Siebert A."/>
            <person name="Huptas C."/>
            <person name="Wenning M."/>
            <person name="Scherer S."/>
            <person name="Doll E.V."/>
        </authorList>
    </citation>
    <scope>NUCLEOTIDE SEQUENCE [LARGE SCALE GENOMIC DNA]</scope>
    <source>
        <strain evidence="16 18">DSM 109652</strain>
    </source>
</reference>
<evidence type="ECO:0000256" key="3">
    <source>
        <dbReference type="ARBA" id="ARBA00021035"/>
    </source>
</evidence>
<evidence type="ECO:0000313" key="19">
    <source>
        <dbReference type="Proteomes" id="UP000469870"/>
    </source>
</evidence>
<dbReference type="GO" id="GO:0006271">
    <property type="term" value="P:DNA strand elongation involved in DNA replication"/>
    <property type="evidence" value="ECO:0007669"/>
    <property type="project" value="TreeGrafter"/>
</dbReference>